<dbReference type="PANTHER" id="PTHR43448">
    <property type="entry name" value="PROTOHEME IX FARNESYLTRANSFERASE, MITOCHONDRIAL"/>
    <property type="match status" value="1"/>
</dbReference>
<protein>
    <recommendedName>
        <fullName evidence="8">Protoheme IX farnesyltransferase</fullName>
        <ecNumber evidence="8">2.5.1.141</ecNumber>
    </recommendedName>
    <alternativeName>
        <fullName evidence="8">Heme B farnesyltransferase</fullName>
    </alternativeName>
    <alternativeName>
        <fullName evidence="8">Heme O synthase</fullName>
    </alternativeName>
</protein>
<dbReference type="HAMAP" id="MF_00154">
    <property type="entry name" value="CyoE_CtaB"/>
    <property type="match status" value="1"/>
</dbReference>
<comment type="miscellaneous">
    <text evidence="8">Carbon 2 of the heme B porphyrin ring is defined according to the Fischer nomenclature.</text>
</comment>
<dbReference type="InterPro" id="IPR006369">
    <property type="entry name" value="Protohaem_IX_farnesylTrfase"/>
</dbReference>
<dbReference type="AlphaFoldDB" id="K6Q2J6"/>
<keyword evidence="11" id="KW-1185">Reference proteome</keyword>
<keyword evidence="6 8" id="KW-0472">Membrane</keyword>
<dbReference type="STRING" id="867903.ThesuDRAFT_01185"/>
<dbReference type="InterPro" id="IPR000537">
    <property type="entry name" value="UbiA_prenyltransferase"/>
</dbReference>
<dbReference type="eggNOG" id="COG0109">
    <property type="taxonomic scope" value="Bacteria"/>
</dbReference>
<comment type="function">
    <text evidence="8">Converts heme B (protoheme IX) to heme O by substitution of the vinyl group on carbon 2 of heme B porphyrin ring with a hydroxyethyl farnesyl side group.</text>
</comment>
<keyword evidence="4 8" id="KW-1133">Transmembrane helix</keyword>
<proteinExistence type="inferred from homology"/>
<comment type="pathway">
    <text evidence="8">Porphyrin-containing compound metabolism; heme O biosynthesis; heme O from protoheme: step 1/1.</text>
</comment>
<feature type="transmembrane region" description="Helical" evidence="8">
    <location>
        <begin position="183"/>
        <end position="203"/>
    </location>
</feature>
<keyword evidence="3 8" id="KW-0812">Transmembrane</keyword>
<evidence type="ECO:0000256" key="7">
    <source>
        <dbReference type="ARBA" id="ARBA00047690"/>
    </source>
</evidence>
<feature type="transmembrane region" description="Helical" evidence="8">
    <location>
        <begin position="255"/>
        <end position="279"/>
    </location>
</feature>
<dbReference type="CDD" id="cd13957">
    <property type="entry name" value="PT_UbiA_Cox10"/>
    <property type="match status" value="1"/>
</dbReference>
<evidence type="ECO:0000256" key="9">
    <source>
        <dbReference type="SAM" id="MobiDB-lite"/>
    </source>
</evidence>
<evidence type="ECO:0000256" key="4">
    <source>
        <dbReference type="ARBA" id="ARBA00022989"/>
    </source>
</evidence>
<keyword evidence="5 8" id="KW-0350">Heme biosynthesis</keyword>
<evidence type="ECO:0000256" key="5">
    <source>
        <dbReference type="ARBA" id="ARBA00023133"/>
    </source>
</evidence>
<dbReference type="GO" id="GO:0008495">
    <property type="term" value="F:protoheme IX farnesyltransferase activity"/>
    <property type="evidence" value="ECO:0007669"/>
    <property type="project" value="UniProtKB-UniRule"/>
</dbReference>
<feature type="transmembrane region" description="Helical" evidence="8">
    <location>
        <begin position="285"/>
        <end position="304"/>
    </location>
</feature>
<dbReference type="EC" id="2.5.1.141" evidence="8"/>
<keyword evidence="8" id="KW-1003">Cell membrane</keyword>
<evidence type="ECO:0000256" key="1">
    <source>
        <dbReference type="ARBA" id="ARBA00004141"/>
    </source>
</evidence>
<reference evidence="10" key="1">
    <citation type="submission" date="2010-10" db="EMBL/GenBank/DDBJ databases">
        <authorList>
            <consortium name="US DOE Joint Genome Institute (JGI-PGF)"/>
            <person name="Lucas S."/>
            <person name="Copeland A."/>
            <person name="Lapidus A."/>
            <person name="Bruce D."/>
            <person name="Goodwin L."/>
            <person name="Pitluck S."/>
            <person name="Kyrpides N."/>
            <person name="Mavromatis K."/>
            <person name="Detter J.C."/>
            <person name="Han C."/>
            <person name="Land M."/>
            <person name="Hauser L."/>
            <person name="Markowitz V."/>
            <person name="Cheng J.-F."/>
            <person name="Hugenholtz P."/>
            <person name="Woyke T."/>
            <person name="Wu D."/>
            <person name="Pukall R."/>
            <person name="Wahrenburg C."/>
            <person name="Brambilla E."/>
            <person name="Klenk H.-P."/>
            <person name="Eisen J.A."/>
        </authorList>
    </citation>
    <scope>NUCLEOTIDE SEQUENCE [LARGE SCALE GENOMIC DNA]</scope>
    <source>
        <strain evidence="10">DSM 13965</strain>
    </source>
</reference>
<dbReference type="UniPathway" id="UPA00834">
    <property type="reaction ID" value="UER00712"/>
</dbReference>
<evidence type="ECO:0000313" key="11">
    <source>
        <dbReference type="Proteomes" id="UP000005710"/>
    </source>
</evidence>
<feature type="transmembrane region" description="Helical" evidence="8">
    <location>
        <begin position="141"/>
        <end position="171"/>
    </location>
</feature>
<organism evidence="10 11">
    <name type="scientific">Thermaerobacter subterraneus DSM 13965</name>
    <dbReference type="NCBI Taxonomy" id="867903"/>
    <lineage>
        <taxon>Bacteria</taxon>
        <taxon>Bacillati</taxon>
        <taxon>Bacillota</taxon>
        <taxon>Clostridia</taxon>
        <taxon>Eubacteriales</taxon>
        <taxon>Clostridiales Family XVII. Incertae Sedis</taxon>
        <taxon>Thermaerobacter</taxon>
    </lineage>
</organism>
<reference evidence="10" key="2">
    <citation type="submission" date="2012-10" db="EMBL/GenBank/DDBJ databases">
        <title>Improved high-quality draft of Thermaerobacter subterraneus C21, DSM 13965.</title>
        <authorList>
            <consortium name="DOE Joint Genome Institute"/>
            <person name="Eisen J."/>
            <person name="Huntemann M."/>
            <person name="Wei C.-L."/>
            <person name="Han J."/>
            <person name="Detter J.C."/>
            <person name="Han C."/>
            <person name="Tapia R."/>
            <person name="Chen A."/>
            <person name="Kyrpides N."/>
            <person name="Mavromatis K."/>
            <person name="Markowitz V."/>
            <person name="Szeto E."/>
            <person name="Ivanova N."/>
            <person name="Mikhailova N."/>
            <person name="Ovchinnikova G."/>
            <person name="Pagani I."/>
            <person name="Pati A."/>
            <person name="Goodwin L."/>
            <person name="Nordberg H.P."/>
            <person name="Cantor M.N."/>
            <person name="Hua S.X."/>
            <person name="Woyke T."/>
            <person name="Eisen J."/>
            <person name="Klenk H.-P."/>
        </authorList>
    </citation>
    <scope>NUCLEOTIDE SEQUENCE [LARGE SCALE GENOMIC DNA]</scope>
    <source>
        <strain evidence="10">DSM 13965</strain>
    </source>
</reference>
<comment type="subunit">
    <text evidence="8">Interacts with CtaA.</text>
</comment>
<dbReference type="OrthoDB" id="9814417at2"/>
<dbReference type="Gene3D" id="1.10.357.140">
    <property type="entry name" value="UbiA prenyltransferase"/>
    <property type="match status" value="1"/>
</dbReference>
<dbReference type="GO" id="GO:0005886">
    <property type="term" value="C:plasma membrane"/>
    <property type="evidence" value="ECO:0007669"/>
    <property type="project" value="UniProtKB-SubCell"/>
</dbReference>
<evidence type="ECO:0000313" key="10">
    <source>
        <dbReference type="EMBL" id="EKP95433.1"/>
    </source>
</evidence>
<comment type="similarity">
    <text evidence="8">Belongs to the UbiA prenyltransferase family. Protoheme IX farnesyltransferase subfamily.</text>
</comment>
<comment type="catalytic activity">
    <reaction evidence="7 8">
        <text>heme b + (2E,6E)-farnesyl diphosphate + H2O = Fe(II)-heme o + diphosphate</text>
        <dbReference type="Rhea" id="RHEA:28070"/>
        <dbReference type="ChEBI" id="CHEBI:15377"/>
        <dbReference type="ChEBI" id="CHEBI:33019"/>
        <dbReference type="ChEBI" id="CHEBI:60344"/>
        <dbReference type="ChEBI" id="CHEBI:60530"/>
        <dbReference type="ChEBI" id="CHEBI:175763"/>
        <dbReference type="EC" id="2.5.1.141"/>
    </reaction>
</comment>
<comment type="caution">
    <text evidence="10">The sequence shown here is derived from an EMBL/GenBank/DDBJ whole genome shotgun (WGS) entry which is preliminary data.</text>
</comment>
<dbReference type="HOGENOM" id="CLU_029631_0_2_9"/>
<accession>K6Q2J6</accession>
<dbReference type="GO" id="GO:0048034">
    <property type="term" value="P:heme O biosynthetic process"/>
    <property type="evidence" value="ECO:0007669"/>
    <property type="project" value="UniProtKB-UniRule"/>
</dbReference>
<sequence length="339" mass="35265">MTGSTTDAAGAPPQAAPRTAPVLPSRRAPVPGATPYGCSPCRALAPTDKVRMMLDLVILTKPRIVLMLVLSGVLAGYAGAGGQPDPARLAGFALAGGMAAAGAAAFNHFVDRDVDRRMDRTAARPLPAGRLEPLRALEVGAVLSLAGVSAAAVLLGGAVALVLLAGIAVYAGLYSLWLKRRTAWNIVLGGTAGSLMVLAGWLSQTGTPGPGAWLLFAWLFLWTPSHFWPLAIVVRDEYARAGIPMLPVTAGPRRAAWLTLANTLALVVLSLIPALWGWYRGRHTLAVAAAGAVMVALNLAVALAGPGRRERLAWRLYKLSGPYLGWILAVFALALAGRG</sequence>
<dbReference type="NCBIfam" id="TIGR01473">
    <property type="entry name" value="cyoE_ctaB"/>
    <property type="match status" value="1"/>
</dbReference>
<comment type="subcellular location">
    <subcellularLocation>
        <location evidence="8">Cell membrane</location>
        <topology evidence="8">Multi-pass membrane protein</topology>
    </subcellularLocation>
    <subcellularLocation>
        <location evidence="1">Membrane</location>
        <topology evidence="1">Multi-pass membrane protein</topology>
    </subcellularLocation>
</comment>
<dbReference type="PANTHER" id="PTHR43448:SF2">
    <property type="entry name" value="PROTOHEME IX FARNESYLTRANSFERASE, MITOCHONDRIAL"/>
    <property type="match status" value="1"/>
</dbReference>
<evidence type="ECO:0000256" key="6">
    <source>
        <dbReference type="ARBA" id="ARBA00023136"/>
    </source>
</evidence>
<keyword evidence="2 8" id="KW-0808">Transferase</keyword>
<dbReference type="EMBL" id="AENY02000002">
    <property type="protein sequence ID" value="EKP95433.1"/>
    <property type="molecule type" value="Genomic_DNA"/>
</dbReference>
<feature type="transmembrane region" description="Helical" evidence="8">
    <location>
        <begin position="215"/>
        <end position="234"/>
    </location>
</feature>
<dbReference type="InterPro" id="IPR044878">
    <property type="entry name" value="UbiA_sf"/>
</dbReference>
<dbReference type="Proteomes" id="UP000005710">
    <property type="component" value="Unassembled WGS sequence"/>
</dbReference>
<feature type="transmembrane region" description="Helical" evidence="8">
    <location>
        <begin position="64"/>
        <end position="82"/>
    </location>
</feature>
<feature type="region of interest" description="Disordered" evidence="9">
    <location>
        <begin position="1"/>
        <end position="28"/>
    </location>
</feature>
<gene>
    <name evidence="8" type="primary">ctaB</name>
    <name evidence="10" type="ORF">ThesuDRAFT_01185</name>
</gene>
<name>K6Q2J6_9FIRM</name>
<feature type="transmembrane region" description="Helical" evidence="8">
    <location>
        <begin position="316"/>
        <end position="336"/>
    </location>
</feature>
<evidence type="ECO:0000256" key="8">
    <source>
        <dbReference type="HAMAP-Rule" id="MF_00154"/>
    </source>
</evidence>
<evidence type="ECO:0000256" key="3">
    <source>
        <dbReference type="ARBA" id="ARBA00022692"/>
    </source>
</evidence>
<evidence type="ECO:0000256" key="2">
    <source>
        <dbReference type="ARBA" id="ARBA00022679"/>
    </source>
</evidence>
<dbReference type="Pfam" id="PF01040">
    <property type="entry name" value="UbiA"/>
    <property type="match status" value="1"/>
</dbReference>
<feature type="transmembrane region" description="Helical" evidence="8">
    <location>
        <begin position="89"/>
        <end position="110"/>
    </location>
</feature>